<sequence length="192" mass="21373">MLCVTETCVRTGLGQSRISCQRNKEDEEEEASPKRRRRSHRRRLHDTDSAEAVATATANNSMAETDRSIAQSLSPTASEEGQEEGADPAVSGDDESGREAGPAGRDPETGTRAESEGEDEKKIGEEEEEEEDEEHEEPEAVALQKDENRREVSMTTTLPASTGNRRVVEPRSRQRRGRQNGRAEEVKRRRAL</sequence>
<feature type="compositionally biased region" description="Basic and acidic residues" evidence="1">
    <location>
        <begin position="181"/>
        <end position="192"/>
    </location>
</feature>
<feature type="compositionally biased region" description="Acidic residues" evidence="1">
    <location>
        <begin position="80"/>
        <end position="96"/>
    </location>
</feature>
<feature type="compositionally biased region" description="Acidic residues" evidence="1">
    <location>
        <begin position="125"/>
        <end position="139"/>
    </location>
</feature>
<dbReference type="EMBL" id="JAFIRN010000019">
    <property type="protein sequence ID" value="KAG5830452.1"/>
    <property type="molecule type" value="Genomic_DNA"/>
</dbReference>
<dbReference type="Proteomes" id="UP001044222">
    <property type="component" value="Chromosome 19"/>
</dbReference>
<feature type="region of interest" description="Disordered" evidence="1">
    <location>
        <begin position="18"/>
        <end position="192"/>
    </location>
</feature>
<dbReference type="AlphaFoldDB" id="A0A9D3LIF0"/>
<protein>
    <submittedName>
        <fullName evidence="2">Uncharacterized protein</fullName>
    </submittedName>
</protein>
<feature type="compositionally biased region" description="Basic residues" evidence="1">
    <location>
        <begin position="34"/>
        <end position="44"/>
    </location>
</feature>
<accession>A0A9D3LIF0</accession>
<feature type="compositionally biased region" description="Polar residues" evidence="1">
    <location>
        <begin position="153"/>
        <end position="163"/>
    </location>
</feature>
<evidence type="ECO:0000313" key="3">
    <source>
        <dbReference type="Proteomes" id="UP001044222"/>
    </source>
</evidence>
<evidence type="ECO:0000313" key="2">
    <source>
        <dbReference type="EMBL" id="KAG5830452.1"/>
    </source>
</evidence>
<organism evidence="2 3">
    <name type="scientific">Anguilla anguilla</name>
    <name type="common">European freshwater eel</name>
    <name type="synonym">Muraena anguilla</name>
    <dbReference type="NCBI Taxonomy" id="7936"/>
    <lineage>
        <taxon>Eukaryota</taxon>
        <taxon>Metazoa</taxon>
        <taxon>Chordata</taxon>
        <taxon>Craniata</taxon>
        <taxon>Vertebrata</taxon>
        <taxon>Euteleostomi</taxon>
        <taxon>Actinopterygii</taxon>
        <taxon>Neopterygii</taxon>
        <taxon>Teleostei</taxon>
        <taxon>Anguilliformes</taxon>
        <taxon>Anguillidae</taxon>
        <taxon>Anguilla</taxon>
    </lineage>
</organism>
<evidence type="ECO:0000256" key="1">
    <source>
        <dbReference type="SAM" id="MobiDB-lite"/>
    </source>
</evidence>
<keyword evidence="3" id="KW-1185">Reference proteome</keyword>
<proteinExistence type="predicted"/>
<feature type="compositionally biased region" description="Basic and acidic residues" evidence="1">
    <location>
        <begin position="105"/>
        <end position="124"/>
    </location>
</feature>
<name>A0A9D3LIF0_ANGAN</name>
<feature type="compositionally biased region" description="Polar residues" evidence="1">
    <location>
        <begin position="56"/>
        <end position="79"/>
    </location>
</feature>
<gene>
    <name evidence="2" type="ORF">ANANG_G00310770</name>
</gene>
<reference evidence="2" key="1">
    <citation type="submission" date="2021-01" db="EMBL/GenBank/DDBJ databases">
        <title>A chromosome-scale assembly of European eel, Anguilla anguilla.</title>
        <authorList>
            <person name="Henkel C."/>
            <person name="Jong-Raadsen S.A."/>
            <person name="Dufour S."/>
            <person name="Weltzien F.-A."/>
            <person name="Palstra A.P."/>
            <person name="Pelster B."/>
            <person name="Spaink H.P."/>
            <person name="Van Den Thillart G.E."/>
            <person name="Jansen H."/>
            <person name="Zahm M."/>
            <person name="Klopp C."/>
            <person name="Cedric C."/>
            <person name="Louis A."/>
            <person name="Berthelot C."/>
            <person name="Parey E."/>
            <person name="Roest Crollius H."/>
            <person name="Montfort J."/>
            <person name="Robinson-Rechavi M."/>
            <person name="Bucao C."/>
            <person name="Bouchez O."/>
            <person name="Gislard M."/>
            <person name="Lluch J."/>
            <person name="Milhes M."/>
            <person name="Lampietro C."/>
            <person name="Lopez Roques C."/>
            <person name="Donnadieu C."/>
            <person name="Braasch I."/>
            <person name="Desvignes T."/>
            <person name="Postlethwait J."/>
            <person name="Bobe J."/>
            <person name="Guiguen Y."/>
            <person name="Dirks R."/>
        </authorList>
    </citation>
    <scope>NUCLEOTIDE SEQUENCE</scope>
    <source>
        <strain evidence="2">Tag_6206</strain>
        <tissue evidence="2">Liver</tissue>
    </source>
</reference>
<comment type="caution">
    <text evidence="2">The sequence shown here is derived from an EMBL/GenBank/DDBJ whole genome shotgun (WGS) entry which is preliminary data.</text>
</comment>